<dbReference type="Pfam" id="PF04892">
    <property type="entry name" value="VanZ"/>
    <property type="match status" value="1"/>
</dbReference>
<name>A0A9D1GBY8_9FIRM</name>
<reference evidence="3" key="1">
    <citation type="submission" date="2020-10" db="EMBL/GenBank/DDBJ databases">
        <authorList>
            <person name="Gilroy R."/>
        </authorList>
    </citation>
    <scope>NUCLEOTIDE SEQUENCE</scope>
    <source>
        <strain evidence="3">CHK195-26880</strain>
    </source>
</reference>
<evidence type="ECO:0000313" key="4">
    <source>
        <dbReference type="Proteomes" id="UP000886833"/>
    </source>
</evidence>
<feature type="transmembrane region" description="Helical" evidence="1">
    <location>
        <begin position="239"/>
        <end position="259"/>
    </location>
</feature>
<reference evidence="3" key="2">
    <citation type="journal article" date="2021" name="PeerJ">
        <title>Extensive microbial diversity within the chicken gut microbiome revealed by metagenomics and culture.</title>
        <authorList>
            <person name="Gilroy R."/>
            <person name="Ravi A."/>
            <person name="Getino M."/>
            <person name="Pursley I."/>
            <person name="Horton D.L."/>
            <person name="Alikhan N.F."/>
            <person name="Baker D."/>
            <person name="Gharbi K."/>
            <person name="Hall N."/>
            <person name="Watson M."/>
            <person name="Adriaenssens E.M."/>
            <person name="Foster-Nyarko E."/>
            <person name="Jarju S."/>
            <person name="Secka A."/>
            <person name="Antonio M."/>
            <person name="Oren A."/>
            <person name="Chaudhuri R.R."/>
            <person name="La Ragione R."/>
            <person name="Hildebrand F."/>
            <person name="Pallen M.J."/>
        </authorList>
    </citation>
    <scope>NUCLEOTIDE SEQUENCE</scope>
    <source>
        <strain evidence="3">CHK195-26880</strain>
    </source>
</reference>
<feature type="transmembrane region" description="Helical" evidence="1">
    <location>
        <begin position="7"/>
        <end position="28"/>
    </location>
</feature>
<protein>
    <submittedName>
        <fullName evidence="3">VanZ family protein</fullName>
    </submittedName>
</protein>
<keyword evidence="1" id="KW-0812">Transmembrane</keyword>
<accession>A0A9D1GBY8</accession>
<keyword evidence="1" id="KW-1133">Transmembrane helix</keyword>
<dbReference type="PANTHER" id="PTHR36834:SF1">
    <property type="entry name" value="INTEGRAL MEMBRANE PROTEIN"/>
    <property type="match status" value="1"/>
</dbReference>
<feature type="transmembrane region" description="Helical" evidence="1">
    <location>
        <begin position="71"/>
        <end position="90"/>
    </location>
</feature>
<dbReference type="InterPro" id="IPR053150">
    <property type="entry name" value="Teicoplanin_resist-assoc"/>
</dbReference>
<feature type="domain" description="VanZ-like" evidence="2">
    <location>
        <begin position="77"/>
        <end position="215"/>
    </location>
</feature>
<feature type="transmembrane region" description="Helical" evidence="1">
    <location>
        <begin position="34"/>
        <end position="59"/>
    </location>
</feature>
<dbReference type="EMBL" id="DVKQ01000101">
    <property type="protein sequence ID" value="HIT38390.1"/>
    <property type="molecule type" value="Genomic_DNA"/>
</dbReference>
<dbReference type="AlphaFoldDB" id="A0A9D1GBY8"/>
<dbReference type="Proteomes" id="UP000886833">
    <property type="component" value="Unassembled WGS sequence"/>
</dbReference>
<proteinExistence type="predicted"/>
<evidence type="ECO:0000313" key="3">
    <source>
        <dbReference type="EMBL" id="HIT38390.1"/>
    </source>
</evidence>
<keyword evidence="1" id="KW-0472">Membrane</keyword>
<feature type="transmembrane region" description="Helical" evidence="1">
    <location>
        <begin position="169"/>
        <end position="188"/>
    </location>
</feature>
<comment type="caution">
    <text evidence="3">The sequence shown here is derived from an EMBL/GenBank/DDBJ whole genome shotgun (WGS) entry which is preliminary data.</text>
</comment>
<feature type="transmembrane region" description="Helical" evidence="1">
    <location>
        <begin position="141"/>
        <end position="162"/>
    </location>
</feature>
<feature type="transmembrane region" description="Helical" evidence="1">
    <location>
        <begin position="200"/>
        <end position="218"/>
    </location>
</feature>
<evidence type="ECO:0000256" key="1">
    <source>
        <dbReference type="SAM" id="Phobius"/>
    </source>
</evidence>
<dbReference type="PANTHER" id="PTHR36834">
    <property type="entry name" value="MEMBRANE PROTEIN-RELATED"/>
    <property type="match status" value="1"/>
</dbReference>
<sequence>MKTKRILLILSILFYLFSIIIIGAYLLFDLTKTISMTAILRLLLLIISCIFLYFGGFYLSKYRNDNKPMKVNLWIFFILYLLLFFTLTLFDEYFGRTGFFNISWSSETLNSYLKDRFNIIPFATITSYINAFDSLYDTSTIMYNLLGNIVACIPMAFFLPLLFKKQNNFKVFLITIILFVLGIELLQFITLSGSCDIDDLILNVSFALIIYKILKIPSLNKLLRNIFLLENNKIKRSSIVKIVIAFLIVVSLGVGLVFYRRTLYDKNLEEYDNYYNYRLEIVDDSLDCDGEKELFFEDKYYEYYFNCKKSDNVYAVINDNEKYLVKDLLNSNNIAYYITIDKMKDAGLEYTRVNKYEEINISGTGEIYADIKIDDEKLVNIEEVEAYSDYDINNPTSSKYRLKFFVIPKEVGETNASIRILNVKDDTLNLEKKYKINVDKDLNVMIEELS</sequence>
<dbReference type="InterPro" id="IPR006976">
    <property type="entry name" value="VanZ-like"/>
</dbReference>
<gene>
    <name evidence="3" type="ORF">IAB59_07940</name>
</gene>
<organism evidence="3 4">
    <name type="scientific">Candidatus Onthousia faecipullorum</name>
    <dbReference type="NCBI Taxonomy" id="2840887"/>
    <lineage>
        <taxon>Bacteria</taxon>
        <taxon>Bacillati</taxon>
        <taxon>Bacillota</taxon>
        <taxon>Bacilli</taxon>
        <taxon>Candidatus Onthousia</taxon>
    </lineage>
</organism>
<evidence type="ECO:0000259" key="2">
    <source>
        <dbReference type="Pfam" id="PF04892"/>
    </source>
</evidence>